<organism evidence="4 5">
    <name type="scientific">Dethiosulfatibacter aminovorans DSM 17477</name>
    <dbReference type="NCBI Taxonomy" id="1121476"/>
    <lineage>
        <taxon>Bacteria</taxon>
        <taxon>Bacillati</taxon>
        <taxon>Bacillota</taxon>
        <taxon>Tissierellia</taxon>
        <taxon>Dethiosulfatibacter</taxon>
    </lineage>
</organism>
<keyword evidence="1" id="KW-0547">Nucleotide-binding</keyword>
<keyword evidence="5" id="KW-1185">Reference proteome</keyword>
<dbReference type="SUPFAM" id="SSF48452">
    <property type="entry name" value="TPR-like"/>
    <property type="match status" value="1"/>
</dbReference>
<dbReference type="InterPro" id="IPR005158">
    <property type="entry name" value="BTAD"/>
</dbReference>
<dbReference type="GO" id="GO:0004016">
    <property type="term" value="F:adenylate cyclase activity"/>
    <property type="evidence" value="ECO:0007669"/>
    <property type="project" value="TreeGrafter"/>
</dbReference>
<dbReference type="SMART" id="SM01043">
    <property type="entry name" value="BTAD"/>
    <property type="match status" value="1"/>
</dbReference>
<reference evidence="4 5" key="1">
    <citation type="submission" date="2016-11" db="EMBL/GenBank/DDBJ databases">
        <authorList>
            <person name="Jaros S."/>
            <person name="Januszkiewicz K."/>
            <person name="Wedrychowicz H."/>
        </authorList>
    </citation>
    <scope>NUCLEOTIDE SEQUENCE [LARGE SCALE GENOMIC DNA]</scope>
    <source>
        <strain evidence="4 5">DSM 17477</strain>
    </source>
</reference>
<dbReference type="AlphaFoldDB" id="A0A1M6H1T9"/>
<dbReference type="EMBL" id="FQZL01000012">
    <property type="protein sequence ID" value="SHJ16178.1"/>
    <property type="molecule type" value="Genomic_DNA"/>
</dbReference>
<dbReference type="InterPro" id="IPR019734">
    <property type="entry name" value="TPR_rpt"/>
</dbReference>
<dbReference type="Pfam" id="PF13424">
    <property type="entry name" value="TPR_12"/>
    <property type="match status" value="1"/>
</dbReference>
<dbReference type="PANTHER" id="PTHR16305">
    <property type="entry name" value="TESTICULAR SOLUBLE ADENYLYL CYCLASE"/>
    <property type="match status" value="1"/>
</dbReference>
<proteinExistence type="predicted"/>
<dbReference type="InterPro" id="IPR041664">
    <property type="entry name" value="AAA_16"/>
</dbReference>
<dbReference type="SUPFAM" id="SSF52540">
    <property type="entry name" value="P-loop containing nucleoside triphosphate hydrolases"/>
    <property type="match status" value="1"/>
</dbReference>
<evidence type="ECO:0000313" key="5">
    <source>
        <dbReference type="Proteomes" id="UP000184052"/>
    </source>
</evidence>
<dbReference type="SMART" id="SM00028">
    <property type="entry name" value="TPR"/>
    <property type="match status" value="5"/>
</dbReference>
<dbReference type="PANTHER" id="PTHR16305:SF28">
    <property type="entry name" value="GUANYLATE CYCLASE DOMAIN-CONTAINING PROTEIN"/>
    <property type="match status" value="1"/>
</dbReference>
<protein>
    <submittedName>
        <fullName evidence="4">Tetratricopeptide repeat-containing protein</fullName>
    </submittedName>
</protein>
<dbReference type="Pfam" id="PF13181">
    <property type="entry name" value="TPR_8"/>
    <property type="match status" value="1"/>
</dbReference>
<dbReference type="GO" id="GO:0005524">
    <property type="term" value="F:ATP binding"/>
    <property type="evidence" value="ECO:0007669"/>
    <property type="project" value="UniProtKB-KW"/>
</dbReference>
<dbReference type="InterPro" id="IPR011990">
    <property type="entry name" value="TPR-like_helical_dom_sf"/>
</dbReference>
<evidence type="ECO:0000313" key="4">
    <source>
        <dbReference type="EMBL" id="SHJ16178.1"/>
    </source>
</evidence>
<dbReference type="Pfam" id="PF13191">
    <property type="entry name" value="AAA_16"/>
    <property type="match status" value="1"/>
</dbReference>
<evidence type="ECO:0000256" key="2">
    <source>
        <dbReference type="ARBA" id="ARBA00022840"/>
    </source>
</evidence>
<dbReference type="STRING" id="1121476.SAMN02745751_01886"/>
<dbReference type="Gene3D" id="1.25.40.10">
    <property type="entry name" value="Tetratricopeptide repeat domain"/>
    <property type="match status" value="2"/>
</dbReference>
<dbReference type="RefSeq" id="WP_073049333.1">
    <property type="nucleotide sequence ID" value="NZ_FQZL01000012.1"/>
</dbReference>
<dbReference type="InterPro" id="IPR027417">
    <property type="entry name" value="P-loop_NTPase"/>
</dbReference>
<sequence>MKLELKLFGIPEIMLNGKRTEWSFKKAEALVIYLYMMKSAFKSDIADMLWGDTLNQEKTMQNYRNCIYTIRRALGKDIFIKKSGGIICLNDSYRITSDYDNLVSGKISVVDIEDVEFMKSYFLKESSLFNEWLDEKRNETRSFIIENSIAVIEDEISNGELDNAERIALKVMELDEFDERTYELLIQIYDAKGQFGKIIDLYNCLENLFREELAIAPSPSIKNLVEAARINRDRIQKKNSYGETEKSEIRLYGRNKERSSIRHEIQCFSEDHEASSIIVKGEEGIGKTSLVDSSTYKVSSKANIYRTQCYRAERNFILKPWYSVIQNISRNFRDVIETLPLNIVAPLVTVFPFLRTDKIMNDMEVDNIIFSNYEVIEREVVNLLLKIIENKKIIIIFEDIQWIDDVSLSLIRNILQMDKNRSLFLLMTARTPFPEKIDGMIYDMERSGYLSVINLDRFSKEETIEAARYISPDIELDENEADRLYLETEGNPFYIKEVLSSFIENGMFNNLTSNIKSLLHQRVSILNDEEKKILEIISVHFDGVRLAFLMNLSLTDEIKLVNILEKLIESNLVVERYENDDIVYQFSHMKIQEYVYAEMSRAKKKILHGKSASIFEDMLRDNGRESFYYSKIIYHYEKSGNIAKFIEYTIKYLYNHLCVAHEFFPVFEKQYETKVKIESENIEHHFSRIAKWVENVDLDLMEIETKNQISMFYHMIGRYYIRMGEYDKGKTYIEKLKMLNSVKIKQIDKKNIIKANRQLVCIYMNRFDQDDLGRIVEESLELVKDECDEEKAIWYRLKGYHGIMTGEIEKAREYLADSIRIFENSTEINKYIVNLAASHNWMGETYRIEGRYPDGSNHYERAISLCEESETLGGTPIFYANYGQYLFEMGKSDDSRVLFEKSLELYKMTDSLWGKSIPYSYLARMDFDMGKYDSAKSYIEKSIMYSKKLKSSYEKGICRNCAEYIIKRLNGEICTGASEIKSVLEKYLQISIKSTVK</sequence>
<dbReference type="Gene3D" id="3.40.50.300">
    <property type="entry name" value="P-loop containing nucleotide triphosphate hydrolases"/>
    <property type="match status" value="1"/>
</dbReference>
<dbReference type="GO" id="GO:0005737">
    <property type="term" value="C:cytoplasm"/>
    <property type="evidence" value="ECO:0007669"/>
    <property type="project" value="TreeGrafter"/>
</dbReference>
<evidence type="ECO:0000256" key="1">
    <source>
        <dbReference type="ARBA" id="ARBA00022741"/>
    </source>
</evidence>
<dbReference type="OrthoDB" id="190810at2"/>
<name>A0A1M6H1T9_9FIRM</name>
<dbReference type="Proteomes" id="UP000184052">
    <property type="component" value="Unassembled WGS sequence"/>
</dbReference>
<keyword evidence="2" id="KW-0067">ATP-binding</keyword>
<feature type="domain" description="Bacterial transcriptional activator" evidence="3">
    <location>
        <begin position="110"/>
        <end position="229"/>
    </location>
</feature>
<gene>
    <name evidence="4" type="ORF">SAMN02745751_01886</name>
</gene>
<accession>A0A1M6H1T9</accession>
<evidence type="ECO:0000259" key="3">
    <source>
        <dbReference type="SMART" id="SM01043"/>
    </source>
</evidence>